<dbReference type="AlphaFoldDB" id="A0A1J9P009"/>
<evidence type="ECO:0000313" key="2">
    <source>
        <dbReference type="Proteomes" id="UP000242791"/>
    </source>
</evidence>
<organism evidence="1 2">
    <name type="scientific">Blastomyces percursus</name>
    <dbReference type="NCBI Taxonomy" id="1658174"/>
    <lineage>
        <taxon>Eukaryota</taxon>
        <taxon>Fungi</taxon>
        <taxon>Dikarya</taxon>
        <taxon>Ascomycota</taxon>
        <taxon>Pezizomycotina</taxon>
        <taxon>Eurotiomycetes</taxon>
        <taxon>Eurotiomycetidae</taxon>
        <taxon>Onygenales</taxon>
        <taxon>Ajellomycetaceae</taxon>
        <taxon>Blastomyces</taxon>
    </lineage>
</organism>
<comment type="caution">
    <text evidence="1">The sequence shown here is derived from an EMBL/GenBank/DDBJ whole genome shotgun (WGS) entry which is preliminary data.</text>
</comment>
<reference evidence="1 2" key="1">
    <citation type="submission" date="2015-08" db="EMBL/GenBank/DDBJ databases">
        <title>Emmonsia species relationships and genome sequence.</title>
        <authorList>
            <person name="Cuomo C.A."/>
            <person name="Schwartz I.S."/>
            <person name="Kenyon C."/>
            <person name="De Hoog G.S."/>
            <person name="Govender N.P."/>
            <person name="Botha A."/>
            <person name="Moreno L."/>
            <person name="De Vries M."/>
            <person name="Munoz J.F."/>
            <person name="Stielow J.B."/>
        </authorList>
    </citation>
    <scope>NUCLEOTIDE SEQUENCE [LARGE SCALE GENOMIC DNA]</scope>
    <source>
        <strain evidence="1 2">EI222</strain>
    </source>
</reference>
<sequence length="45" mass="5038">MTALLFESEEGQKRPQLMELSLGNPIRLIDLPVATGSPYYTASWI</sequence>
<accession>A0A1J9P009</accession>
<gene>
    <name evidence="1" type="ORF">ACJ73_10225</name>
</gene>
<keyword evidence="2" id="KW-1185">Reference proteome</keyword>
<dbReference type="VEuPathDB" id="FungiDB:ACJ73_10225"/>
<protein>
    <submittedName>
        <fullName evidence="1">Uncharacterized protein</fullName>
    </submittedName>
</protein>
<dbReference type="EMBL" id="LGTZ01003563">
    <property type="protein sequence ID" value="OJD09558.1"/>
    <property type="molecule type" value="Genomic_DNA"/>
</dbReference>
<name>A0A1J9P009_9EURO</name>
<proteinExistence type="predicted"/>
<dbReference type="Proteomes" id="UP000242791">
    <property type="component" value="Unassembled WGS sequence"/>
</dbReference>
<evidence type="ECO:0000313" key="1">
    <source>
        <dbReference type="EMBL" id="OJD09558.1"/>
    </source>
</evidence>